<evidence type="ECO:0000313" key="4">
    <source>
        <dbReference type="Proteomes" id="UP000600220"/>
    </source>
</evidence>
<protein>
    <submittedName>
        <fullName evidence="2">Uncharacterized protein</fullName>
    </submittedName>
</protein>
<proteinExistence type="predicted"/>
<sequence>MKMLHFIYKRQDKYGQVYSFYERKCFNLKYFPTIEAIETGSLSTSVGETITALRHYGFLISASIYRLISINND</sequence>
<dbReference type="EMBL" id="QEIT01000010">
    <property type="protein sequence ID" value="PWZ76736.1"/>
    <property type="molecule type" value="Genomic_DNA"/>
</dbReference>
<organism evidence="2 3">
    <name type="scientific">Staphylococcus pseudintermedius</name>
    <dbReference type="NCBI Taxonomy" id="283734"/>
    <lineage>
        <taxon>Bacteria</taxon>
        <taxon>Bacillati</taxon>
        <taxon>Bacillota</taxon>
        <taxon>Bacilli</taxon>
        <taxon>Bacillales</taxon>
        <taxon>Staphylococcaceae</taxon>
        <taxon>Staphylococcus</taxon>
        <taxon>Staphylococcus intermedius group</taxon>
    </lineage>
</organism>
<evidence type="ECO:0000313" key="3">
    <source>
        <dbReference type="Proteomes" id="UP000246800"/>
    </source>
</evidence>
<evidence type="ECO:0000313" key="1">
    <source>
        <dbReference type="EMBL" id="EGQ4385348.1"/>
    </source>
</evidence>
<comment type="caution">
    <text evidence="2">The sequence shown here is derived from an EMBL/GenBank/DDBJ whole genome shotgun (WGS) entry which is preliminary data.</text>
</comment>
<reference evidence="2 3" key="1">
    <citation type="journal article" date="2018" name="Vet. Microbiol.">
        <title>Clonal diversity and geographic distribution of methicillin-resistant Staphylococcus pseudintermedius from Australian animals: Discovery of novel sequence types.</title>
        <authorList>
            <person name="Worthing K.A."/>
            <person name="Abraham S."/>
            <person name="Coombs G.W."/>
            <person name="Pang S."/>
            <person name="Saputra S."/>
            <person name="Jordan D."/>
            <person name="Trott D.J."/>
            <person name="Norris J.M."/>
        </authorList>
    </citation>
    <scope>NUCLEOTIDE SEQUENCE [LARGE SCALE GENOMIC DNA]</scope>
    <source>
        <strain evidence="2 3">ST525 1</strain>
    </source>
</reference>
<dbReference type="AlphaFoldDB" id="A0A2A4EJR1"/>
<dbReference type="Proteomes" id="UP000246800">
    <property type="component" value="Unassembled WGS sequence"/>
</dbReference>
<keyword evidence="4" id="KW-1185">Reference proteome</keyword>
<gene>
    <name evidence="2" type="ORF">DD902_01610</name>
    <name evidence="1" type="ORF">EGV54_09625</name>
</gene>
<evidence type="ECO:0000313" key="2">
    <source>
        <dbReference type="EMBL" id="PWZ76736.1"/>
    </source>
</evidence>
<name>A0A2A4EJR1_STAPS</name>
<reference evidence="1 4" key="2">
    <citation type="submission" date="2018-11" db="EMBL/GenBank/DDBJ databases">
        <authorList>
            <consortium name="Veterinary Laboratory Investigation and Response Network"/>
        </authorList>
    </citation>
    <scope>NUCLEOTIDE SEQUENCE [LARGE SCALE GENOMIC DNA]</scope>
    <source>
        <strain evidence="1 4">SPSE-18-VL-LA-PA-Ryan-0021</strain>
    </source>
</reference>
<accession>A0A2A4EJR1</accession>
<dbReference type="Proteomes" id="UP000600220">
    <property type="component" value="Unassembled WGS sequence"/>
</dbReference>
<dbReference type="EMBL" id="AAXKXX010000015">
    <property type="protein sequence ID" value="EGQ4385348.1"/>
    <property type="molecule type" value="Genomic_DNA"/>
</dbReference>